<dbReference type="PANTHER" id="PTHR10815">
    <property type="entry name" value="METHYLATED-DNA--PROTEIN-CYSTEINE METHYLTRANSFERASE"/>
    <property type="match status" value="1"/>
</dbReference>
<evidence type="ECO:0000256" key="9">
    <source>
        <dbReference type="HAMAP-Rule" id="MF_00772"/>
    </source>
</evidence>
<dbReference type="InterPro" id="IPR001497">
    <property type="entry name" value="MethylDNA_cys_MeTrfase_AS"/>
</dbReference>
<dbReference type="Gene3D" id="3.30.160.70">
    <property type="entry name" value="Methylated DNA-protein cysteine methyltransferase domain"/>
    <property type="match status" value="1"/>
</dbReference>
<comment type="miscellaneous">
    <text evidence="9">This enzyme catalyzes only one turnover and therefore is not strictly catalytic. According to one definition, an enzyme is a biocatalyst that acts repeatedly and over many reaction cycles.</text>
</comment>
<dbReference type="CDD" id="cd06445">
    <property type="entry name" value="ATase"/>
    <property type="match status" value="1"/>
</dbReference>
<keyword evidence="4 9" id="KW-0489">Methyltransferase</keyword>
<dbReference type="PROSITE" id="PS00374">
    <property type="entry name" value="MGMT"/>
    <property type="match status" value="1"/>
</dbReference>
<dbReference type="InterPro" id="IPR014048">
    <property type="entry name" value="MethylDNA_cys_MeTrfase_DNA-bd"/>
</dbReference>
<evidence type="ECO:0000256" key="6">
    <source>
        <dbReference type="ARBA" id="ARBA00022763"/>
    </source>
</evidence>
<evidence type="ECO:0000256" key="7">
    <source>
        <dbReference type="ARBA" id="ARBA00023204"/>
    </source>
</evidence>
<feature type="domain" description="Methylguanine DNA methyltransferase ribonuclease-like" evidence="11">
    <location>
        <begin position="14"/>
        <end position="79"/>
    </location>
</feature>
<comment type="function">
    <text evidence="9">Involved in the cellular defense against the biological effects of O6-methylguanine (O6-MeG) and O4-methylthymine (O4-MeT) in DNA. Repairs the methylated nucleobase in DNA by stoichiometrically transferring the methyl group to a cysteine residue in the enzyme. This is a suicide reaction: the enzyme is irreversibly inactivated.</text>
</comment>
<keyword evidence="6 9" id="KW-0227">DNA damage</keyword>
<dbReference type="OrthoDB" id="9802228at2"/>
<organism evidence="12 13">
    <name type="scientific">Aminomonas paucivorans DSM 12260</name>
    <dbReference type="NCBI Taxonomy" id="584708"/>
    <lineage>
        <taxon>Bacteria</taxon>
        <taxon>Thermotogati</taxon>
        <taxon>Synergistota</taxon>
        <taxon>Synergistia</taxon>
        <taxon>Synergistales</taxon>
        <taxon>Synergistaceae</taxon>
        <taxon>Aminomonas</taxon>
    </lineage>
</organism>
<dbReference type="RefSeq" id="WP_006300781.1">
    <property type="nucleotide sequence ID" value="NZ_CM001022.1"/>
</dbReference>
<dbReference type="InterPro" id="IPR023546">
    <property type="entry name" value="MGMT"/>
</dbReference>
<feature type="domain" description="Methylated-DNA-[protein]-cysteine S-methyltransferase DNA binding" evidence="10">
    <location>
        <begin position="83"/>
        <end position="162"/>
    </location>
</feature>
<comment type="similarity">
    <text evidence="2 9">Belongs to the MGMT family.</text>
</comment>
<name>E3CXX1_9BACT</name>
<sequence length="167" mass="18402">MGNVVESEALRVWSSPVGLLELRSTAAGVRKIHFLGEEPLPLQEEPAAPGAEALLDRLIHQLEEYFLGLRRTFDLPLALEGTPFQLRVWEALREIPYGATASYEDIARQVERPRAFRAVGGANHANPVAIVVPCHRVVGKDGTLTGFGGGLDKKAWLLEHEGRHNRP</sequence>
<dbReference type="STRING" id="584708.Apau_1155"/>
<dbReference type="InterPro" id="IPR036631">
    <property type="entry name" value="MGMT_N_sf"/>
</dbReference>
<keyword evidence="3 9" id="KW-0963">Cytoplasm</keyword>
<dbReference type="SUPFAM" id="SSF46767">
    <property type="entry name" value="Methylated DNA-protein cysteine methyltransferase, C-terminal domain"/>
    <property type="match status" value="1"/>
</dbReference>
<keyword evidence="5 9" id="KW-0808">Transferase</keyword>
<dbReference type="InterPro" id="IPR036388">
    <property type="entry name" value="WH-like_DNA-bd_sf"/>
</dbReference>
<dbReference type="Pfam" id="PF02870">
    <property type="entry name" value="Methyltransf_1N"/>
    <property type="match status" value="1"/>
</dbReference>
<comment type="catalytic activity">
    <reaction evidence="1 9">
        <text>a 4-O-methyl-thymidine in DNA + L-cysteinyl-[protein] = a thymidine in DNA + S-methyl-L-cysteinyl-[protein]</text>
        <dbReference type="Rhea" id="RHEA:53428"/>
        <dbReference type="Rhea" id="RHEA-COMP:10131"/>
        <dbReference type="Rhea" id="RHEA-COMP:10132"/>
        <dbReference type="Rhea" id="RHEA-COMP:13555"/>
        <dbReference type="Rhea" id="RHEA-COMP:13556"/>
        <dbReference type="ChEBI" id="CHEBI:29950"/>
        <dbReference type="ChEBI" id="CHEBI:82612"/>
        <dbReference type="ChEBI" id="CHEBI:137386"/>
        <dbReference type="ChEBI" id="CHEBI:137387"/>
        <dbReference type="EC" id="2.1.1.63"/>
    </reaction>
</comment>
<evidence type="ECO:0000256" key="1">
    <source>
        <dbReference type="ARBA" id="ARBA00001286"/>
    </source>
</evidence>
<gene>
    <name evidence="12" type="ORF">Apau_1155</name>
</gene>
<dbReference type="EC" id="2.1.1.63" evidence="9"/>
<dbReference type="NCBIfam" id="TIGR00589">
    <property type="entry name" value="ogt"/>
    <property type="match status" value="1"/>
</dbReference>
<dbReference type="GO" id="GO:0003908">
    <property type="term" value="F:methylated-DNA-[protein]-cysteine S-methyltransferase activity"/>
    <property type="evidence" value="ECO:0007669"/>
    <property type="project" value="UniProtKB-UniRule"/>
</dbReference>
<evidence type="ECO:0000313" key="13">
    <source>
        <dbReference type="Proteomes" id="UP000005096"/>
    </source>
</evidence>
<dbReference type="GO" id="GO:0005737">
    <property type="term" value="C:cytoplasm"/>
    <property type="evidence" value="ECO:0007669"/>
    <property type="project" value="UniProtKB-SubCell"/>
</dbReference>
<dbReference type="PANTHER" id="PTHR10815:SF5">
    <property type="entry name" value="METHYLATED-DNA--PROTEIN-CYSTEINE METHYLTRANSFERASE"/>
    <property type="match status" value="1"/>
</dbReference>
<evidence type="ECO:0000313" key="12">
    <source>
        <dbReference type="EMBL" id="EFQ23581.1"/>
    </source>
</evidence>
<feature type="active site" description="Nucleophile; methyl group acceptor" evidence="9">
    <location>
        <position position="134"/>
    </location>
</feature>
<dbReference type="SUPFAM" id="SSF53155">
    <property type="entry name" value="Methylated DNA-protein cysteine methyltransferase domain"/>
    <property type="match status" value="1"/>
</dbReference>
<evidence type="ECO:0000256" key="2">
    <source>
        <dbReference type="ARBA" id="ARBA00008711"/>
    </source>
</evidence>
<dbReference type="Pfam" id="PF01035">
    <property type="entry name" value="DNA_binding_1"/>
    <property type="match status" value="1"/>
</dbReference>
<dbReference type="HAMAP" id="MF_00772">
    <property type="entry name" value="OGT"/>
    <property type="match status" value="1"/>
</dbReference>
<evidence type="ECO:0000259" key="11">
    <source>
        <dbReference type="Pfam" id="PF02870"/>
    </source>
</evidence>
<dbReference type="HOGENOM" id="CLU_000445_52_2_0"/>
<dbReference type="GO" id="GO:0006307">
    <property type="term" value="P:DNA alkylation repair"/>
    <property type="evidence" value="ECO:0007669"/>
    <property type="project" value="UniProtKB-UniRule"/>
</dbReference>
<keyword evidence="7 9" id="KW-0234">DNA repair</keyword>
<evidence type="ECO:0000256" key="5">
    <source>
        <dbReference type="ARBA" id="ARBA00022679"/>
    </source>
</evidence>
<protein>
    <recommendedName>
        <fullName evidence="9">Methylated-DNA--protein-cysteine methyltransferase</fullName>
        <ecNumber evidence="9">2.1.1.63</ecNumber>
    </recommendedName>
    <alternativeName>
        <fullName evidence="9">6-O-methylguanine-DNA methyltransferase</fullName>
        <shortName evidence="9">MGMT</shortName>
    </alternativeName>
    <alternativeName>
        <fullName evidence="9">O-6-methylguanine-DNA-alkyltransferase</fullName>
    </alternativeName>
</protein>
<evidence type="ECO:0000256" key="8">
    <source>
        <dbReference type="ARBA" id="ARBA00049348"/>
    </source>
</evidence>
<dbReference type="FunFam" id="1.10.10.10:FF:000214">
    <property type="entry name" value="Methylated-DNA--protein-cysteine methyltransferase"/>
    <property type="match status" value="1"/>
</dbReference>
<keyword evidence="13" id="KW-1185">Reference proteome</keyword>
<comment type="catalytic activity">
    <reaction evidence="8 9">
        <text>a 6-O-methyl-2'-deoxyguanosine in DNA + L-cysteinyl-[protein] = S-methyl-L-cysteinyl-[protein] + a 2'-deoxyguanosine in DNA</text>
        <dbReference type="Rhea" id="RHEA:24000"/>
        <dbReference type="Rhea" id="RHEA-COMP:10131"/>
        <dbReference type="Rhea" id="RHEA-COMP:10132"/>
        <dbReference type="Rhea" id="RHEA-COMP:11367"/>
        <dbReference type="Rhea" id="RHEA-COMP:11368"/>
        <dbReference type="ChEBI" id="CHEBI:29950"/>
        <dbReference type="ChEBI" id="CHEBI:82612"/>
        <dbReference type="ChEBI" id="CHEBI:85445"/>
        <dbReference type="ChEBI" id="CHEBI:85448"/>
        <dbReference type="EC" id="2.1.1.63"/>
    </reaction>
</comment>
<dbReference type="eggNOG" id="COG0350">
    <property type="taxonomic scope" value="Bacteria"/>
</dbReference>
<comment type="subcellular location">
    <subcellularLocation>
        <location evidence="9">Cytoplasm</location>
    </subcellularLocation>
</comment>
<dbReference type="Gene3D" id="1.10.10.10">
    <property type="entry name" value="Winged helix-like DNA-binding domain superfamily/Winged helix DNA-binding domain"/>
    <property type="match status" value="1"/>
</dbReference>
<reference evidence="12 13" key="1">
    <citation type="journal article" date="2010" name="Stand. Genomic Sci.">
        <title>Non-contiguous finished genome sequence of Aminomonas paucivorans type strain (GLU-3).</title>
        <authorList>
            <person name="Pitluck S."/>
            <person name="Yasawong M."/>
            <person name="Held B."/>
            <person name="Lapidus A."/>
            <person name="Nolan M."/>
            <person name="Copeland A."/>
            <person name="Lucas S."/>
            <person name="Del Rio T.G."/>
            <person name="Tice H."/>
            <person name="Cheng J.F."/>
            <person name="Chertkov O."/>
            <person name="Goodwin L."/>
            <person name="Tapia R."/>
            <person name="Han C."/>
            <person name="Liolios K."/>
            <person name="Ivanova N."/>
            <person name="Mavromatis K."/>
            <person name="Ovchinnikova G."/>
            <person name="Pati A."/>
            <person name="Chen A."/>
            <person name="Palaniappan K."/>
            <person name="Land M."/>
            <person name="Hauser L."/>
            <person name="Chang Y.J."/>
            <person name="Jeffries C.D."/>
            <person name="Pukall R."/>
            <person name="Spring S."/>
            <person name="Rohde M."/>
            <person name="Sikorski J."/>
            <person name="Goker M."/>
            <person name="Woyke T."/>
            <person name="Bristow J."/>
            <person name="Eisen J.A."/>
            <person name="Markowitz V."/>
            <person name="Hugenholtz P."/>
            <person name="Kyrpides N.C."/>
            <person name="Klenk H.P."/>
        </authorList>
    </citation>
    <scope>NUCLEOTIDE SEQUENCE [LARGE SCALE GENOMIC DNA]</scope>
    <source>
        <strain evidence="12 13">DSM 12260</strain>
    </source>
</reference>
<proteinExistence type="inferred from homology"/>
<dbReference type="InterPro" id="IPR036217">
    <property type="entry name" value="MethylDNA_cys_MeTrfase_DNAb"/>
</dbReference>
<evidence type="ECO:0000256" key="3">
    <source>
        <dbReference type="ARBA" id="ARBA00022490"/>
    </source>
</evidence>
<dbReference type="PaxDb" id="584708-Apau_1155"/>
<dbReference type="AlphaFoldDB" id="E3CXX1"/>
<evidence type="ECO:0000259" key="10">
    <source>
        <dbReference type="Pfam" id="PF01035"/>
    </source>
</evidence>
<dbReference type="InterPro" id="IPR008332">
    <property type="entry name" value="MethylG_MeTrfase_N"/>
</dbReference>
<dbReference type="GO" id="GO:0032259">
    <property type="term" value="P:methylation"/>
    <property type="evidence" value="ECO:0007669"/>
    <property type="project" value="UniProtKB-KW"/>
</dbReference>
<dbReference type="Proteomes" id="UP000005096">
    <property type="component" value="Chromosome"/>
</dbReference>
<accession>E3CXX1</accession>
<evidence type="ECO:0000256" key="4">
    <source>
        <dbReference type="ARBA" id="ARBA00022603"/>
    </source>
</evidence>
<dbReference type="EMBL" id="CM001022">
    <property type="protein sequence ID" value="EFQ23581.1"/>
    <property type="molecule type" value="Genomic_DNA"/>
</dbReference>